<reference evidence="1" key="1">
    <citation type="journal article" date="2020" name="Stud. Mycol.">
        <title>101 Dothideomycetes genomes: a test case for predicting lifestyles and emergence of pathogens.</title>
        <authorList>
            <person name="Haridas S."/>
            <person name="Albert R."/>
            <person name="Binder M."/>
            <person name="Bloem J."/>
            <person name="Labutti K."/>
            <person name="Salamov A."/>
            <person name="Andreopoulos B."/>
            <person name="Baker S."/>
            <person name="Barry K."/>
            <person name="Bills G."/>
            <person name="Bluhm B."/>
            <person name="Cannon C."/>
            <person name="Castanera R."/>
            <person name="Culley D."/>
            <person name="Daum C."/>
            <person name="Ezra D."/>
            <person name="Gonzalez J."/>
            <person name="Henrissat B."/>
            <person name="Kuo A."/>
            <person name="Liang C."/>
            <person name="Lipzen A."/>
            <person name="Lutzoni F."/>
            <person name="Magnuson J."/>
            <person name="Mondo S."/>
            <person name="Nolan M."/>
            <person name="Ohm R."/>
            <person name="Pangilinan J."/>
            <person name="Park H.-J."/>
            <person name="Ramirez L."/>
            <person name="Alfaro M."/>
            <person name="Sun H."/>
            <person name="Tritt A."/>
            <person name="Yoshinaga Y."/>
            <person name="Zwiers L.-H."/>
            <person name="Turgeon B."/>
            <person name="Goodwin S."/>
            <person name="Spatafora J."/>
            <person name="Crous P."/>
            <person name="Grigoriev I."/>
        </authorList>
    </citation>
    <scope>NUCLEOTIDE SEQUENCE</scope>
    <source>
        <strain evidence="1">CBS 122368</strain>
    </source>
</reference>
<dbReference type="GeneID" id="54588797"/>
<evidence type="ECO:0000313" key="2">
    <source>
        <dbReference type="Proteomes" id="UP000800094"/>
    </source>
</evidence>
<organism evidence="1 2">
    <name type="scientific">Trematosphaeria pertusa</name>
    <dbReference type="NCBI Taxonomy" id="390896"/>
    <lineage>
        <taxon>Eukaryota</taxon>
        <taxon>Fungi</taxon>
        <taxon>Dikarya</taxon>
        <taxon>Ascomycota</taxon>
        <taxon>Pezizomycotina</taxon>
        <taxon>Dothideomycetes</taxon>
        <taxon>Pleosporomycetidae</taxon>
        <taxon>Pleosporales</taxon>
        <taxon>Massarineae</taxon>
        <taxon>Trematosphaeriaceae</taxon>
        <taxon>Trematosphaeria</taxon>
    </lineage>
</organism>
<evidence type="ECO:0000313" key="1">
    <source>
        <dbReference type="EMBL" id="KAF2251429.1"/>
    </source>
</evidence>
<dbReference type="Proteomes" id="UP000800094">
    <property type="component" value="Unassembled WGS sequence"/>
</dbReference>
<gene>
    <name evidence="1" type="ORF">BU26DRAFT_603849</name>
</gene>
<accession>A0A6A6IMH6</accession>
<proteinExistence type="predicted"/>
<dbReference type="RefSeq" id="XP_033686433.1">
    <property type="nucleotide sequence ID" value="XM_033835467.1"/>
</dbReference>
<name>A0A6A6IMH6_9PLEO</name>
<dbReference type="EMBL" id="ML987193">
    <property type="protein sequence ID" value="KAF2251429.1"/>
    <property type="molecule type" value="Genomic_DNA"/>
</dbReference>
<dbReference type="AlphaFoldDB" id="A0A6A6IMH6"/>
<keyword evidence="2" id="KW-1185">Reference proteome</keyword>
<sequence length="180" mass="20111">MNATLSLSSLSWTSLCPNGIASIINTELKKAAISFITAQNYKVFGTVLPDPEDGIPQITAFDAIRQGNYADFFKKDLRMAKVVVLASLGFGVEVIHLLDNGKIWQEGPPSRLATNRYYSLIQEIMAAEANPDEVKVSEPWYTVIPTDLVQPRPDEVLPRFRLDGKDIWVEREPGDADWDD</sequence>
<dbReference type="OrthoDB" id="2142040at2759"/>
<protein>
    <submittedName>
        <fullName evidence="1">Uncharacterized protein</fullName>
    </submittedName>
</protein>